<dbReference type="AlphaFoldDB" id="A0A514K356"/>
<dbReference type="EMBL" id="CP022310">
    <property type="protein sequence ID" value="QDI73248.1"/>
    <property type="molecule type" value="Genomic_DNA"/>
</dbReference>
<dbReference type="KEGG" id="sast:CD934_13550"/>
<keyword evidence="2" id="KW-1185">Reference proteome</keyword>
<gene>
    <name evidence="1" type="ORF">CD934_13550</name>
</gene>
<dbReference type="Proteomes" id="UP000316215">
    <property type="component" value="Chromosome"/>
</dbReference>
<sequence>MALASTAGSAVVTALTTDLWQRAQASVGGLWRRAYPERADTVEAELTETRDLLLAAPEDDVAETSAEEWGLRFRRLLTTHPALAEELRRVLAEELAPAVPVHSQGNSTVFNATASGHGRVYQSAGNQTINER</sequence>
<protein>
    <submittedName>
        <fullName evidence="1">Uncharacterized protein</fullName>
    </submittedName>
</protein>
<reference evidence="1 2" key="1">
    <citation type="submission" date="2017-07" db="EMBL/GenBank/DDBJ databases">
        <title>The Complete Genome of Streptomyces asterosporus-ZSY.</title>
        <authorList>
            <person name="Zhang S."/>
        </authorList>
    </citation>
    <scope>NUCLEOTIDE SEQUENCE [LARGE SCALE GENOMIC DNA]</scope>
    <source>
        <strain evidence="1 2">DSM 41452</strain>
    </source>
</reference>
<accession>A0A514K356</accession>
<evidence type="ECO:0000313" key="2">
    <source>
        <dbReference type="Proteomes" id="UP000316215"/>
    </source>
</evidence>
<evidence type="ECO:0000313" key="1">
    <source>
        <dbReference type="EMBL" id="QDI73248.1"/>
    </source>
</evidence>
<organism evidence="1 2">
    <name type="scientific">Streptomyces calvus</name>
    <dbReference type="NCBI Taxonomy" id="67282"/>
    <lineage>
        <taxon>Bacteria</taxon>
        <taxon>Bacillati</taxon>
        <taxon>Actinomycetota</taxon>
        <taxon>Actinomycetes</taxon>
        <taxon>Kitasatosporales</taxon>
        <taxon>Streptomycetaceae</taxon>
        <taxon>Streptomyces</taxon>
    </lineage>
</organism>
<proteinExistence type="predicted"/>
<name>A0A514K356_9ACTN</name>